<dbReference type="AlphaFoldDB" id="A0A8J4E4N4"/>
<organism evidence="1 2">
    <name type="scientific">Virgisporangium aurantiacum</name>
    <dbReference type="NCBI Taxonomy" id="175570"/>
    <lineage>
        <taxon>Bacteria</taxon>
        <taxon>Bacillati</taxon>
        <taxon>Actinomycetota</taxon>
        <taxon>Actinomycetes</taxon>
        <taxon>Micromonosporales</taxon>
        <taxon>Micromonosporaceae</taxon>
        <taxon>Virgisporangium</taxon>
    </lineage>
</organism>
<name>A0A8J4E4N4_9ACTN</name>
<evidence type="ECO:0000313" key="1">
    <source>
        <dbReference type="EMBL" id="GIJ59082.1"/>
    </source>
</evidence>
<dbReference type="EMBL" id="BOPG01000044">
    <property type="protein sequence ID" value="GIJ59082.1"/>
    <property type="molecule type" value="Genomic_DNA"/>
</dbReference>
<accession>A0A8J4E4N4</accession>
<evidence type="ECO:0000313" key="2">
    <source>
        <dbReference type="Proteomes" id="UP000612585"/>
    </source>
</evidence>
<dbReference type="SUPFAM" id="SSF53300">
    <property type="entry name" value="vWA-like"/>
    <property type="match status" value="1"/>
</dbReference>
<gene>
    <name evidence="1" type="ORF">Vau01_065980</name>
</gene>
<dbReference type="InterPro" id="IPR036465">
    <property type="entry name" value="vWFA_dom_sf"/>
</dbReference>
<dbReference type="Proteomes" id="UP000612585">
    <property type="component" value="Unassembled WGS sequence"/>
</dbReference>
<comment type="caution">
    <text evidence="1">The sequence shown here is derived from an EMBL/GenBank/DDBJ whole genome shotgun (WGS) entry which is preliminary data.</text>
</comment>
<proteinExistence type="predicted"/>
<evidence type="ECO:0008006" key="3">
    <source>
        <dbReference type="Google" id="ProtNLM"/>
    </source>
</evidence>
<protein>
    <recommendedName>
        <fullName evidence="3">VWA domain-containing protein</fullName>
    </recommendedName>
</protein>
<keyword evidence="2" id="KW-1185">Reference proteome</keyword>
<reference evidence="1" key="1">
    <citation type="submission" date="2021-01" db="EMBL/GenBank/DDBJ databases">
        <title>Whole genome shotgun sequence of Virgisporangium aurantiacum NBRC 16421.</title>
        <authorList>
            <person name="Komaki H."/>
            <person name="Tamura T."/>
        </authorList>
    </citation>
    <scope>NUCLEOTIDE SEQUENCE</scope>
    <source>
        <strain evidence="1">NBRC 16421</strain>
    </source>
</reference>
<sequence>MRRVAGRGRARPSRAGVRGVASAVVDTSRRVGWWLLLPALLIAVTPAIVHAARDATADPPTSLAAATLTGKRTVSGPVCIDQAQDVSGSMKRYAAQRDEAVAQLLSFATRELRGDDLLAEAVFAGTSEVTLPPTSLHTVGAARRPAAAIEDGSLLSPAVDALSATPHGSCAAKALVAVTDGQIFDDPAELGAKLKGARYSRVYLMIPGVHWTQSGDAISELPPNVTVRYFRGPDELGVAFGEVAAALTGERLSTRKKGAP</sequence>